<sequence>SRSRVESCATLLGPLLNDKSLPLVEEACDALKRLQWTGKINGFSIQVRVDYLAHLFTTKWLSSEHMDLFIELLRARVAGMEHGWKVELPGETATFIQKIIQAYNKQATYYHSSCKEFRWIQRVGQSLAVGQKTLLGLLANVRDTHWVAIIINTERLTIFHADSMGDFIDDELKLALQWWTYQHFGKDFNVCDMPVCKQQDMHSCGILAFGALEAFLSNDLD</sequence>
<protein>
    <recommendedName>
        <fullName evidence="4">Ubiquitin-like protease family profile domain-containing protein</fullName>
    </recommendedName>
</protein>
<evidence type="ECO:0000256" key="3">
    <source>
        <dbReference type="ARBA" id="ARBA00022801"/>
    </source>
</evidence>
<evidence type="ECO:0000256" key="2">
    <source>
        <dbReference type="ARBA" id="ARBA00022670"/>
    </source>
</evidence>
<keyword evidence="2" id="KW-0645">Protease</keyword>
<dbReference type="InterPro" id="IPR038765">
    <property type="entry name" value="Papain-like_cys_pep_sf"/>
</dbReference>
<dbReference type="GO" id="GO:0008234">
    <property type="term" value="F:cysteine-type peptidase activity"/>
    <property type="evidence" value="ECO:0007669"/>
    <property type="project" value="InterPro"/>
</dbReference>
<comment type="similarity">
    <text evidence="1">Belongs to the peptidase C48 family.</text>
</comment>
<feature type="domain" description="Ubiquitin-like protease family profile" evidence="4">
    <location>
        <begin position="45"/>
        <end position="215"/>
    </location>
</feature>
<keyword evidence="6" id="KW-1185">Reference proteome</keyword>
<evidence type="ECO:0000313" key="6">
    <source>
        <dbReference type="Proteomes" id="UP000297245"/>
    </source>
</evidence>
<proteinExistence type="inferred from homology"/>
<dbReference type="PROSITE" id="PS50600">
    <property type="entry name" value="ULP_PROTEASE"/>
    <property type="match status" value="1"/>
</dbReference>
<dbReference type="AlphaFoldDB" id="A0A4S8LYI4"/>
<organism evidence="5 6">
    <name type="scientific">Dendrothele bispora (strain CBS 962.96)</name>
    <dbReference type="NCBI Taxonomy" id="1314807"/>
    <lineage>
        <taxon>Eukaryota</taxon>
        <taxon>Fungi</taxon>
        <taxon>Dikarya</taxon>
        <taxon>Basidiomycota</taxon>
        <taxon>Agaricomycotina</taxon>
        <taxon>Agaricomycetes</taxon>
        <taxon>Agaricomycetidae</taxon>
        <taxon>Agaricales</taxon>
        <taxon>Agaricales incertae sedis</taxon>
        <taxon>Dendrothele</taxon>
    </lineage>
</organism>
<dbReference type="Pfam" id="PF02902">
    <property type="entry name" value="Peptidase_C48"/>
    <property type="match status" value="1"/>
</dbReference>
<dbReference type="Gene3D" id="3.40.395.10">
    <property type="entry name" value="Adenoviral Proteinase, Chain A"/>
    <property type="match status" value="1"/>
</dbReference>
<keyword evidence="3" id="KW-0378">Hydrolase</keyword>
<evidence type="ECO:0000313" key="5">
    <source>
        <dbReference type="EMBL" id="THU94789.1"/>
    </source>
</evidence>
<dbReference type="InterPro" id="IPR003653">
    <property type="entry name" value="Peptidase_C48_C"/>
</dbReference>
<accession>A0A4S8LYI4</accession>
<dbReference type="GO" id="GO:0006508">
    <property type="term" value="P:proteolysis"/>
    <property type="evidence" value="ECO:0007669"/>
    <property type="project" value="UniProtKB-KW"/>
</dbReference>
<feature type="non-terminal residue" evidence="5">
    <location>
        <position position="1"/>
    </location>
</feature>
<dbReference type="EMBL" id="ML179215">
    <property type="protein sequence ID" value="THU94789.1"/>
    <property type="molecule type" value="Genomic_DNA"/>
</dbReference>
<dbReference type="GO" id="GO:0019783">
    <property type="term" value="F:ubiquitin-like protein peptidase activity"/>
    <property type="evidence" value="ECO:0007669"/>
    <property type="project" value="UniProtKB-ARBA"/>
</dbReference>
<gene>
    <name evidence="5" type="ORF">K435DRAFT_667696</name>
</gene>
<dbReference type="SUPFAM" id="SSF54001">
    <property type="entry name" value="Cysteine proteinases"/>
    <property type="match status" value="1"/>
</dbReference>
<evidence type="ECO:0000256" key="1">
    <source>
        <dbReference type="ARBA" id="ARBA00005234"/>
    </source>
</evidence>
<evidence type="ECO:0000259" key="4">
    <source>
        <dbReference type="PROSITE" id="PS50600"/>
    </source>
</evidence>
<dbReference type="OrthoDB" id="2979847at2759"/>
<name>A0A4S8LYI4_DENBC</name>
<reference evidence="5 6" key="1">
    <citation type="journal article" date="2019" name="Nat. Ecol. Evol.">
        <title>Megaphylogeny resolves global patterns of mushroom evolution.</title>
        <authorList>
            <person name="Varga T."/>
            <person name="Krizsan K."/>
            <person name="Foldi C."/>
            <person name="Dima B."/>
            <person name="Sanchez-Garcia M."/>
            <person name="Sanchez-Ramirez S."/>
            <person name="Szollosi G.J."/>
            <person name="Szarkandi J.G."/>
            <person name="Papp V."/>
            <person name="Albert L."/>
            <person name="Andreopoulos W."/>
            <person name="Angelini C."/>
            <person name="Antonin V."/>
            <person name="Barry K.W."/>
            <person name="Bougher N.L."/>
            <person name="Buchanan P."/>
            <person name="Buyck B."/>
            <person name="Bense V."/>
            <person name="Catcheside P."/>
            <person name="Chovatia M."/>
            <person name="Cooper J."/>
            <person name="Damon W."/>
            <person name="Desjardin D."/>
            <person name="Finy P."/>
            <person name="Geml J."/>
            <person name="Haridas S."/>
            <person name="Hughes K."/>
            <person name="Justo A."/>
            <person name="Karasinski D."/>
            <person name="Kautmanova I."/>
            <person name="Kiss B."/>
            <person name="Kocsube S."/>
            <person name="Kotiranta H."/>
            <person name="LaButti K.M."/>
            <person name="Lechner B.E."/>
            <person name="Liimatainen K."/>
            <person name="Lipzen A."/>
            <person name="Lukacs Z."/>
            <person name="Mihaltcheva S."/>
            <person name="Morgado L.N."/>
            <person name="Niskanen T."/>
            <person name="Noordeloos M.E."/>
            <person name="Ohm R.A."/>
            <person name="Ortiz-Santana B."/>
            <person name="Ovrebo C."/>
            <person name="Racz N."/>
            <person name="Riley R."/>
            <person name="Savchenko A."/>
            <person name="Shiryaev A."/>
            <person name="Soop K."/>
            <person name="Spirin V."/>
            <person name="Szebenyi C."/>
            <person name="Tomsovsky M."/>
            <person name="Tulloss R.E."/>
            <person name="Uehling J."/>
            <person name="Grigoriev I.V."/>
            <person name="Vagvolgyi C."/>
            <person name="Papp T."/>
            <person name="Martin F.M."/>
            <person name="Miettinen O."/>
            <person name="Hibbett D.S."/>
            <person name="Nagy L.G."/>
        </authorList>
    </citation>
    <scope>NUCLEOTIDE SEQUENCE [LARGE SCALE GENOMIC DNA]</scope>
    <source>
        <strain evidence="5 6">CBS 962.96</strain>
    </source>
</reference>
<dbReference type="Proteomes" id="UP000297245">
    <property type="component" value="Unassembled WGS sequence"/>
</dbReference>